<evidence type="ECO:0000313" key="3">
    <source>
        <dbReference type="Proteomes" id="UP000317155"/>
    </source>
</evidence>
<reference evidence="2 3" key="1">
    <citation type="submission" date="2019-07" db="EMBL/GenBank/DDBJ databases">
        <title>Insights of Desulfuromonas acetexigens electromicrobiology.</title>
        <authorList>
            <person name="Katuri K."/>
            <person name="Sapireddy V."/>
            <person name="Shaw D.R."/>
            <person name="Saikaly P."/>
        </authorList>
    </citation>
    <scope>NUCLEOTIDE SEQUENCE [LARGE SCALE GENOMIC DNA]</scope>
    <source>
        <strain evidence="2 3">2873</strain>
    </source>
</reference>
<sequence length="155" mass="17754">MRERVLAIVSIIAQYVMADSTQLTENDIVEGLMAEGFDAAEIDAAFRWMEDLNLQTSSSDTPPLHLPTHRIFTLEETWGLSTEARGFLIRLRALGIVDDEAEEEIIERALQIAEDDVSLNEIKALAALVLFSRNTRDWHREVDCFMEDDWGRMFH</sequence>
<evidence type="ECO:0000256" key="1">
    <source>
        <dbReference type="HAMAP-Rule" id="MF_00598"/>
    </source>
</evidence>
<proteinExistence type="inferred from homology"/>
<protein>
    <recommendedName>
        <fullName evidence="1">Protein Smg homolog</fullName>
    </recommendedName>
</protein>
<gene>
    <name evidence="1" type="primary">smg</name>
    <name evidence="2" type="ORF">FL622_07875</name>
</gene>
<accession>A0A550JH13</accession>
<organism evidence="2 3">
    <name type="scientific">Trichloromonas acetexigens</name>
    <dbReference type="NCBI Taxonomy" id="38815"/>
    <lineage>
        <taxon>Bacteria</taxon>
        <taxon>Pseudomonadati</taxon>
        <taxon>Thermodesulfobacteriota</taxon>
        <taxon>Desulfuromonadia</taxon>
        <taxon>Desulfuromonadales</taxon>
        <taxon>Trichloromonadaceae</taxon>
        <taxon>Trichloromonas</taxon>
    </lineage>
</organism>
<name>A0A550JH13_9BACT</name>
<dbReference type="Proteomes" id="UP000317155">
    <property type="component" value="Unassembled WGS sequence"/>
</dbReference>
<keyword evidence="3" id="KW-1185">Reference proteome</keyword>
<dbReference type="OrthoDB" id="5401951at2"/>
<dbReference type="EMBL" id="VJVV01000004">
    <property type="protein sequence ID" value="TRO82486.1"/>
    <property type="molecule type" value="Genomic_DNA"/>
</dbReference>
<dbReference type="InterPro" id="IPR007456">
    <property type="entry name" value="Smg"/>
</dbReference>
<dbReference type="PANTHER" id="PTHR38692">
    <property type="entry name" value="PROTEIN SMG"/>
    <property type="match status" value="1"/>
</dbReference>
<comment type="caution">
    <text evidence="2">The sequence shown here is derived from an EMBL/GenBank/DDBJ whole genome shotgun (WGS) entry which is preliminary data.</text>
</comment>
<dbReference type="Pfam" id="PF04361">
    <property type="entry name" value="DUF494"/>
    <property type="match status" value="1"/>
</dbReference>
<evidence type="ECO:0000313" key="2">
    <source>
        <dbReference type="EMBL" id="TRO82486.1"/>
    </source>
</evidence>
<dbReference type="AlphaFoldDB" id="A0A550JH13"/>
<comment type="similarity">
    <text evidence="1">Belongs to the Smg family.</text>
</comment>
<dbReference type="PANTHER" id="PTHR38692:SF1">
    <property type="entry name" value="PROTEIN SMG"/>
    <property type="match status" value="1"/>
</dbReference>
<dbReference type="HAMAP" id="MF_00598">
    <property type="entry name" value="Smg"/>
    <property type="match status" value="1"/>
</dbReference>
<dbReference type="RefSeq" id="WP_092057531.1">
    <property type="nucleotide sequence ID" value="NZ_FOJJ01000034.1"/>
</dbReference>